<evidence type="ECO:0000313" key="1">
    <source>
        <dbReference type="EMBL" id="NYI06562.1"/>
    </source>
</evidence>
<dbReference type="RefSeq" id="WP_179815126.1">
    <property type="nucleotide sequence ID" value="NZ_JACBZD010000001.1"/>
</dbReference>
<dbReference type="EMBL" id="JACBZD010000001">
    <property type="protein sequence ID" value="NYI06562.1"/>
    <property type="molecule type" value="Genomic_DNA"/>
</dbReference>
<protein>
    <submittedName>
        <fullName evidence="1">Uncharacterized protein</fullName>
    </submittedName>
</protein>
<dbReference type="AlphaFoldDB" id="A0A853A7Z4"/>
<dbReference type="Proteomes" id="UP000567795">
    <property type="component" value="Unassembled WGS sequence"/>
</dbReference>
<proteinExistence type="predicted"/>
<evidence type="ECO:0000313" key="2">
    <source>
        <dbReference type="Proteomes" id="UP000567795"/>
    </source>
</evidence>
<sequence length="107" mass="11636">MAADGFDVAVEDLEEFITKIDGLLADMEPITDTICRLDVLGRGHVGGSQFQEAELLYQAHIAKRNQVERVLNDLRGLLGQLNGNVQNAATSYQQTDDNEAAAFGGTR</sequence>
<accession>A0A853A7Z4</accession>
<comment type="caution">
    <text evidence="1">The sequence shown here is derived from an EMBL/GenBank/DDBJ whole genome shotgun (WGS) entry which is preliminary data.</text>
</comment>
<organism evidence="1 2">
    <name type="scientific">Allostreptomyces psammosilenae</name>
    <dbReference type="NCBI Taxonomy" id="1892865"/>
    <lineage>
        <taxon>Bacteria</taxon>
        <taxon>Bacillati</taxon>
        <taxon>Actinomycetota</taxon>
        <taxon>Actinomycetes</taxon>
        <taxon>Kitasatosporales</taxon>
        <taxon>Streptomycetaceae</taxon>
        <taxon>Allostreptomyces</taxon>
    </lineage>
</organism>
<gene>
    <name evidence="1" type="ORF">FHU37_003505</name>
</gene>
<name>A0A853A7Z4_9ACTN</name>
<reference evidence="1 2" key="1">
    <citation type="submission" date="2020-07" db="EMBL/GenBank/DDBJ databases">
        <title>Sequencing the genomes of 1000 actinobacteria strains.</title>
        <authorList>
            <person name="Klenk H.-P."/>
        </authorList>
    </citation>
    <scope>NUCLEOTIDE SEQUENCE [LARGE SCALE GENOMIC DNA]</scope>
    <source>
        <strain evidence="1 2">DSM 42178</strain>
    </source>
</reference>
<keyword evidence="2" id="KW-1185">Reference proteome</keyword>